<dbReference type="EC" id="3.4.13.19" evidence="2"/>
<sequence>MADEKAALLQQTSADGSTAVSPSPATSRRRSALQIAVMLIASLTVLRLGFILLYALPGPGSASIKSDASETHVAAAHRVLSANPLIDGHDDLLISLRAYYGNHIYANSTFRNKFEQGGLEGHLDIPRIKSGQLGGSFWSAFVPCPRNASDFSNTAYAPYVRATLEQLDLYNRLGILYPTYFTLTPNATAAEAAFASGSLISPLAIEGLHQIGNSAATLRLYHALGVRYATLTWNCHNIYADAAVVFNSAGNTVVAPPLHHGVSTAGRALIHEMNRLGMLVDLSHVSPDTMRDVLYGNHDTSAPPEWHGSLAPPIFSHSSVKALCPHPRNVPDDVLHLLKKRNGVVMINFAPDFISCRTREGEDPEASVPDFVDETNTLVQVVRHVMYVGELIGYDHVGLGTDFDGIPNTPRGLEGVDKFPDLVAELLRRGVSEQDAGKVVGRNVLRVWREADEVAARMAKEGWLPLEDDVAFPERSEDEDYLWSYEQGW</sequence>
<dbReference type="GO" id="GO:0070573">
    <property type="term" value="F:metallodipeptidase activity"/>
    <property type="evidence" value="ECO:0007669"/>
    <property type="project" value="InterPro"/>
</dbReference>
<comment type="catalytic activity">
    <reaction evidence="2">
        <text>an L-aminoacyl-L-amino acid + H2O = 2 an L-alpha-amino acid</text>
        <dbReference type="Rhea" id="RHEA:48940"/>
        <dbReference type="ChEBI" id="CHEBI:15377"/>
        <dbReference type="ChEBI" id="CHEBI:59869"/>
        <dbReference type="ChEBI" id="CHEBI:77460"/>
        <dbReference type="EC" id="3.4.13.19"/>
    </reaction>
</comment>
<dbReference type="PROSITE" id="PS51365">
    <property type="entry name" value="RENAL_DIPEPTIDASE_2"/>
    <property type="match status" value="1"/>
</dbReference>
<evidence type="ECO:0000313" key="4">
    <source>
        <dbReference type="EMBL" id="PNS17696.1"/>
    </source>
</evidence>
<dbReference type="InterPro" id="IPR032466">
    <property type="entry name" value="Metal_Hydrolase"/>
</dbReference>
<proteinExistence type="inferred from homology"/>
<comment type="similarity">
    <text evidence="2">Belongs to the metallo-dependent hydrolases superfamily. Peptidase M19 family.</text>
</comment>
<comment type="caution">
    <text evidence="4">The sequence shown here is derived from an EMBL/GenBank/DDBJ whole genome shotgun (WGS) entry which is preliminary data.</text>
</comment>
<protein>
    <recommendedName>
        <fullName evidence="2">Dipeptidase</fullName>
        <ecNumber evidence="2">3.4.13.19</ecNumber>
    </recommendedName>
</protein>
<dbReference type="InterPro" id="IPR008257">
    <property type="entry name" value="Pept_M19"/>
</dbReference>
<dbReference type="GO" id="GO:0006508">
    <property type="term" value="P:proteolysis"/>
    <property type="evidence" value="ECO:0007669"/>
    <property type="project" value="UniProtKB-KW"/>
</dbReference>
<reference evidence="4 5" key="1">
    <citation type="submission" date="2017-06" db="EMBL/GenBank/DDBJ databases">
        <title>Draft genome sequence of a variant of Elsinoe murrayae.</title>
        <authorList>
            <person name="Cheng Q."/>
        </authorList>
    </citation>
    <scope>NUCLEOTIDE SEQUENCE [LARGE SCALE GENOMIC DNA]</scope>
    <source>
        <strain evidence="4 5">CQ-2017a</strain>
    </source>
</reference>
<keyword evidence="3" id="KW-0812">Transmembrane</keyword>
<keyword evidence="2" id="KW-0479">Metal-binding</keyword>
<dbReference type="OrthoDB" id="445695at2759"/>
<evidence type="ECO:0000313" key="5">
    <source>
        <dbReference type="Proteomes" id="UP000243797"/>
    </source>
</evidence>
<dbReference type="PANTHER" id="PTHR10443:SF12">
    <property type="entry name" value="DIPEPTIDASE"/>
    <property type="match status" value="1"/>
</dbReference>
<keyword evidence="2" id="KW-0645">Protease</keyword>
<name>A0A2K1QRH4_9PEZI</name>
<comment type="cofactor">
    <cofactor evidence="2">
        <name>Zn(2+)</name>
        <dbReference type="ChEBI" id="CHEBI:29105"/>
    </cofactor>
</comment>
<accession>A0A2K1QRH4</accession>
<dbReference type="Gene3D" id="3.20.20.140">
    <property type="entry name" value="Metal-dependent hydrolases"/>
    <property type="match status" value="1"/>
</dbReference>
<keyword evidence="2" id="KW-0862">Zinc</keyword>
<keyword evidence="5" id="KW-1185">Reference proteome</keyword>
<dbReference type="Proteomes" id="UP000243797">
    <property type="component" value="Unassembled WGS sequence"/>
</dbReference>
<evidence type="ECO:0000256" key="1">
    <source>
        <dbReference type="ARBA" id="ARBA00022997"/>
    </source>
</evidence>
<dbReference type="SUPFAM" id="SSF51556">
    <property type="entry name" value="Metallo-dependent hydrolases"/>
    <property type="match status" value="1"/>
</dbReference>
<organism evidence="4 5">
    <name type="scientific">Sphaceloma murrayae</name>
    <dbReference type="NCBI Taxonomy" id="2082308"/>
    <lineage>
        <taxon>Eukaryota</taxon>
        <taxon>Fungi</taxon>
        <taxon>Dikarya</taxon>
        <taxon>Ascomycota</taxon>
        <taxon>Pezizomycotina</taxon>
        <taxon>Dothideomycetes</taxon>
        <taxon>Dothideomycetidae</taxon>
        <taxon>Myriangiales</taxon>
        <taxon>Elsinoaceae</taxon>
        <taxon>Sphaceloma</taxon>
    </lineage>
</organism>
<keyword evidence="2" id="KW-0378">Hydrolase</keyword>
<dbReference type="AlphaFoldDB" id="A0A2K1QRH4"/>
<dbReference type="STRING" id="2082308.A0A2K1QRH4"/>
<feature type="transmembrane region" description="Helical" evidence="3">
    <location>
        <begin position="35"/>
        <end position="56"/>
    </location>
</feature>
<dbReference type="PANTHER" id="PTHR10443">
    <property type="entry name" value="MICROSOMAL DIPEPTIDASE"/>
    <property type="match status" value="1"/>
</dbReference>
<evidence type="ECO:0000256" key="2">
    <source>
        <dbReference type="RuleBase" id="RU341113"/>
    </source>
</evidence>
<keyword evidence="1 2" id="KW-0224">Dipeptidase</keyword>
<dbReference type="Pfam" id="PF01244">
    <property type="entry name" value="Peptidase_M19"/>
    <property type="match status" value="1"/>
</dbReference>
<keyword evidence="3" id="KW-1133">Transmembrane helix</keyword>
<gene>
    <name evidence="4" type="ORF">CAC42_3091</name>
</gene>
<dbReference type="GO" id="GO:0046872">
    <property type="term" value="F:metal ion binding"/>
    <property type="evidence" value="ECO:0007669"/>
    <property type="project" value="UniProtKB-UniRule"/>
</dbReference>
<dbReference type="CDD" id="cd01301">
    <property type="entry name" value="rDP_like"/>
    <property type="match status" value="1"/>
</dbReference>
<dbReference type="EMBL" id="NKHZ01000049">
    <property type="protein sequence ID" value="PNS17696.1"/>
    <property type="molecule type" value="Genomic_DNA"/>
</dbReference>
<keyword evidence="3" id="KW-0472">Membrane</keyword>
<dbReference type="InParanoid" id="A0A2K1QRH4"/>
<evidence type="ECO:0000256" key="3">
    <source>
        <dbReference type="SAM" id="Phobius"/>
    </source>
</evidence>
<keyword evidence="2" id="KW-0482">Metalloprotease</keyword>